<evidence type="ECO:0000313" key="11">
    <source>
        <dbReference type="Proteomes" id="UP000019335"/>
    </source>
</evidence>
<evidence type="ECO:0000313" key="10">
    <source>
        <dbReference type="EMBL" id="EWM24724.1"/>
    </source>
</evidence>
<dbReference type="Gene3D" id="3.30.1490.490">
    <property type="match status" value="1"/>
</dbReference>
<feature type="compositionally biased region" description="Basic residues" evidence="8">
    <location>
        <begin position="243"/>
        <end position="252"/>
    </location>
</feature>
<evidence type="ECO:0000256" key="2">
    <source>
        <dbReference type="ARBA" id="ARBA00022723"/>
    </source>
</evidence>
<protein>
    <submittedName>
        <fullName evidence="10">Zinc finger, C2H2, LYAR-type</fullName>
    </submittedName>
</protein>
<dbReference type="Gene3D" id="1.10.10.2100">
    <property type="match status" value="1"/>
</dbReference>
<evidence type="ECO:0000256" key="6">
    <source>
        <dbReference type="ARBA" id="ARBA00023242"/>
    </source>
</evidence>
<dbReference type="GO" id="GO:0008270">
    <property type="term" value="F:zinc ion binding"/>
    <property type="evidence" value="ECO:0007669"/>
    <property type="project" value="UniProtKB-KW"/>
</dbReference>
<dbReference type="InterPro" id="IPR036236">
    <property type="entry name" value="Znf_C2H2_sf"/>
</dbReference>
<evidence type="ECO:0000256" key="4">
    <source>
        <dbReference type="ARBA" id="ARBA00022771"/>
    </source>
</evidence>
<feature type="region of interest" description="Disordered" evidence="8">
    <location>
        <begin position="156"/>
        <end position="252"/>
    </location>
</feature>
<keyword evidence="5" id="KW-0862">Zinc</keyword>
<comment type="caution">
    <text evidence="10">The sequence shown here is derived from an EMBL/GenBank/DDBJ whole genome shotgun (WGS) entry which is preliminary data.</text>
</comment>
<keyword evidence="4 7" id="KW-0863">Zinc-finger</keyword>
<keyword evidence="11" id="KW-1185">Reference proteome</keyword>
<dbReference type="Proteomes" id="UP000019335">
    <property type="component" value="Chromosome 13"/>
</dbReference>
<feature type="compositionally biased region" description="Basic residues" evidence="8">
    <location>
        <begin position="213"/>
        <end position="225"/>
    </location>
</feature>
<dbReference type="GO" id="GO:0000122">
    <property type="term" value="P:negative regulation of transcription by RNA polymerase II"/>
    <property type="evidence" value="ECO:0007669"/>
    <property type="project" value="TreeGrafter"/>
</dbReference>
<dbReference type="PANTHER" id="PTHR13100">
    <property type="entry name" value="CELL GROWTH-REGULATING NUCLEOLAR PROTEIN LYAR"/>
    <property type="match status" value="1"/>
</dbReference>
<reference evidence="10 11" key="1">
    <citation type="journal article" date="2014" name="Mol. Plant">
        <title>Chromosome Scale Genome Assembly and Transcriptome Profiling of Nannochloropsis gaditana in Nitrogen Depletion.</title>
        <authorList>
            <person name="Corteggiani Carpinelli E."/>
            <person name="Telatin A."/>
            <person name="Vitulo N."/>
            <person name="Forcato C."/>
            <person name="D'Angelo M."/>
            <person name="Schiavon R."/>
            <person name="Vezzi A."/>
            <person name="Giacometti G.M."/>
            <person name="Morosinotto T."/>
            <person name="Valle G."/>
        </authorList>
    </citation>
    <scope>NUCLEOTIDE SEQUENCE [LARGE SCALE GENOMIC DNA]</scope>
    <source>
        <strain evidence="10 11">B-31</strain>
    </source>
</reference>
<feature type="compositionally biased region" description="Basic and acidic residues" evidence="8">
    <location>
        <begin position="170"/>
        <end position="180"/>
    </location>
</feature>
<evidence type="ECO:0000256" key="8">
    <source>
        <dbReference type="SAM" id="MobiDB-lite"/>
    </source>
</evidence>
<feature type="domain" description="Zinc finger C2H2 LYAR-type" evidence="9">
    <location>
        <begin position="32"/>
        <end position="59"/>
    </location>
</feature>
<evidence type="ECO:0000256" key="5">
    <source>
        <dbReference type="ARBA" id="ARBA00022833"/>
    </source>
</evidence>
<dbReference type="InterPro" id="IPR014898">
    <property type="entry name" value="Znf_C2H2_LYAR"/>
</dbReference>
<evidence type="ECO:0000259" key="9">
    <source>
        <dbReference type="Pfam" id="PF08790"/>
    </source>
</evidence>
<feature type="compositionally biased region" description="Basic and acidic residues" evidence="8">
    <location>
        <begin position="202"/>
        <end position="212"/>
    </location>
</feature>
<evidence type="ECO:0000256" key="1">
    <source>
        <dbReference type="ARBA" id="ARBA00004123"/>
    </source>
</evidence>
<gene>
    <name evidence="10" type="ORF">Naga_100180g9</name>
</gene>
<dbReference type="PANTHER" id="PTHR13100:SF10">
    <property type="entry name" value="CELL GROWTH-REGULATING NUCLEOLAR PROTEIN"/>
    <property type="match status" value="1"/>
</dbReference>
<dbReference type="Pfam" id="PF08790">
    <property type="entry name" value="zf-LYAR"/>
    <property type="match status" value="1"/>
</dbReference>
<dbReference type="InterPro" id="IPR039999">
    <property type="entry name" value="LYAR"/>
</dbReference>
<proteinExistence type="predicted"/>
<keyword evidence="2" id="KW-0479">Metal-binding</keyword>
<dbReference type="FunFam" id="3.30.1490.490:FF:000001">
    <property type="entry name" value="cell growth-regulating nucleolar protein-like"/>
    <property type="match status" value="1"/>
</dbReference>
<comment type="subcellular location">
    <subcellularLocation>
        <location evidence="1">Nucleus</location>
    </subcellularLocation>
</comment>
<dbReference type="SUPFAM" id="SSF57667">
    <property type="entry name" value="beta-beta-alpha zinc fingers"/>
    <property type="match status" value="2"/>
</dbReference>
<keyword evidence="6" id="KW-0539">Nucleus</keyword>
<sequence>MVFFSCEGCNETLKKAQVESHLRRALCSRYPVSCVDCSQVFPGSSYQAHTSCISEAEKYEKSLYKGPKAGNKGGKGKKRNPQEEWMEMIASVACDNSETGGVNSILRRHLSRMAELGNVPRNEKKFKNFLNNSLRINRSNEQDELWKYLKGKMDENKPAAEAPSGQVMADKAEEGKKEGTTRTMRAASKPEDDGQVSSPSTDKIEKGFEKGEKKRKKKRTKKRRQAERSRSLPPRSMSTRSERKIRLRRQRA</sequence>
<accession>W7TWJ6</accession>
<evidence type="ECO:0000256" key="3">
    <source>
        <dbReference type="ARBA" id="ARBA00022737"/>
    </source>
</evidence>
<dbReference type="EMBL" id="AZIL01001162">
    <property type="protein sequence ID" value="EWM24724.1"/>
    <property type="molecule type" value="Genomic_DNA"/>
</dbReference>
<dbReference type="OrthoDB" id="21474at2759"/>
<evidence type="ECO:0000256" key="7">
    <source>
        <dbReference type="PROSITE-ProRule" id="PRU01145"/>
    </source>
</evidence>
<dbReference type="GO" id="GO:0005730">
    <property type="term" value="C:nucleolus"/>
    <property type="evidence" value="ECO:0007669"/>
    <property type="project" value="TreeGrafter"/>
</dbReference>
<dbReference type="AlphaFoldDB" id="W7TWJ6"/>
<dbReference type="GO" id="GO:0006364">
    <property type="term" value="P:rRNA processing"/>
    <property type="evidence" value="ECO:0007669"/>
    <property type="project" value="TreeGrafter"/>
</dbReference>
<keyword evidence="3" id="KW-0677">Repeat</keyword>
<dbReference type="PROSITE" id="PS51804">
    <property type="entry name" value="ZF_C2HC_LYAR"/>
    <property type="match status" value="2"/>
</dbReference>
<dbReference type="GO" id="GO:0003677">
    <property type="term" value="F:DNA binding"/>
    <property type="evidence" value="ECO:0007669"/>
    <property type="project" value="InterPro"/>
</dbReference>
<name>W7TWJ6_9STRA</name>
<organism evidence="10 11">
    <name type="scientific">Nannochloropsis gaditana</name>
    <dbReference type="NCBI Taxonomy" id="72520"/>
    <lineage>
        <taxon>Eukaryota</taxon>
        <taxon>Sar</taxon>
        <taxon>Stramenopiles</taxon>
        <taxon>Ochrophyta</taxon>
        <taxon>Eustigmatophyceae</taxon>
        <taxon>Eustigmatales</taxon>
        <taxon>Monodopsidaceae</taxon>
        <taxon>Nannochloropsis</taxon>
    </lineage>
</organism>